<organism evidence="4 5">
    <name type="scientific">Ramalina farinacea</name>
    <dbReference type="NCBI Taxonomy" id="258253"/>
    <lineage>
        <taxon>Eukaryota</taxon>
        <taxon>Fungi</taxon>
        <taxon>Dikarya</taxon>
        <taxon>Ascomycota</taxon>
        <taxon>Pezizomycotina</taxon>
        <taxon>Lecanoromycetes</taxon>
        <taxon>OSLEUM clade</taxon>
        <taxon>Lecanoromycetidae</taxon>
        <taxon>Lecanorales</taxon>
        <taxon>Lecanorineae</taxon>
        <taxon>Ramalinaceae</taxon>
        <taxon>Ramalina</taxon>
    </lineage>
</organism>
<evidence type="ECO:0000259" key="3">
    <source>
        <dbReference type="Pfam" id="PF00172"/>
    </source>
</evidence>
<feature type="compositionally biased region" description="Polar residues" evidence="2">
    <location>
        <begin position="1"/>
        <end position="14"/>
    </location>
</feature>
<dbReference type="EMBL" id="JAPUFD010000016">
    <property type="protein sequence ID" value="MDI1491872.1"/>
    <property type="molecule type" value="Genomic_DNA"/>
</dbReference>
<dbReference type="Proteomes" id="UP001161017">
    <property type="component" value="Unassembled WGS sequence"/>
</dbReference>
<accession>A0AA43QTE3</accession>
<feature type="domain" description="Zn(2)-C6 fungal-type" evidence="3">
    <location>
        <begin position="314"/>
        <end position="351"/>
    </location>
</feature>
<protein>
    <recommendedName>
        <fullName evidence="3">Zn(2)-C6 fungal-type domain-containing protein</fullName>
    </recommendedName>
</protein>
<dbReference type="InterPro" id="IPR052973">
    <property type="entry name" value="Fungal_sec-metab_reg_TF"/>
</dbReference>
<feature type="region of interest" description="Disordered" evidence="2">
    <location>
        <begin position="218"/>
        <end position="305"/>
    </location>
</feature>
<name>A0AA43QTE3_9LECA</name>
<evidence type="ECO:0000256" key="2">
    <source>
        <dbReference type="SAM" id="MobiDB-lite"/>
    </source>
</evidence>
<proteinExistence type="predicted"/>
<gene>
    <name evidence="4" type="ORF">OHK93_003083</name>
</gene>
<feature type="compositionally biased region" description="Basic residues" evidence="2">
    <location>
        <begin position="251"/>
        <end position="268"/>
    </location>
</feature>
<reference evidence="4" key="1">
    <citation type="journal article" date="2023" name="Genome Biol. Evol.">
        <title>First Whole Genome Sequence and Flow Cytometry Genome Size Data for the Lichen-Forming Fungus Ramalina farinacea (Ascomycota).</title>
        <authorList>
            <person name="Llewellyn T."/>
            <person name="Mian S."/>
            <person name="Hill R."/>
            <person name="Leitch I.J."/>
            <person name="Gaya E."/>
        </authorList>
    </citation>
    <scope>NUCLEOTIDE SEQUENCE</scope>
    <source>
        <strain evidence="4">LIQ254RAFAR</strain>
    </source>
</reference>
<dbReference type="PANTHER" id="PTHR35392:SF1">
    <property type="entry name" value="ZN(II)2CYS6 TRANSCRIPTION FACTOR (EUROFUNG)"/>
    <property type="match status" value="1"/>
</dbReference>
<feature type="compositionally biased region" description="Polar residues" evidence="2">
    <location>
        <begin position="21"/>
        <end position="37"/>
    </location>
</feature>
<dbReference type="Pfam" id="PF00172">
    <property type="entry name" value="Zn_clus"/>
    <property type="match status" value="1"/>
</dbReference>
<feature type="region of interest" description="Disordered" evidence="2">
    <location>
        <begin position="1"/>
        <end position="37"/>
    </location>
</feature>
<dbReference type="GO" id="GO:0000981">
    <property type="term" value="F:DNA-binding transcription factor activity, RNA polymerase II-specific"/>
    <property type="evidence" value="ECO:0007669"/>
    <property type="project" value="InterPro"/>
</dbReference>
<evidence type="ECO:0000313" key="5">
    <source>
        <dbReference type="Proteomes" id="UP001161017"/>
    </source>
</evidence>
<dbReference type="AlphaFoldDB" id="A0AA43QTE3"/>
<dbReference type="PANTHER" id="PTHR35392">
    <property type="entry name" value="ZN(II)2CYS6 TRANSCRIPTION FACTOR (EUROFUNG)-RELATED-RELATED"/>
    <property type="match status" value="1"/>
</dbReference>
<evidence type="ECO:0000313" key="4">
    <source>
        <dbReference type="EMBL" id="MDI1491872.1"/>
    </source>
</evidence>
<sequence>MHPSQTVPLESQSDPADWPFPNQQSASPPFSTLDTASAPQYDHSAYMYTSSPVSVMQEPSSFGPDVSLNNSYMAMQNDIETSLPFYFPDLSSSLMAFAGTSAVPDLSLANPAQPNSPTDTALEVRSLSSSDNGWNSVEFSQHGFDGSFSDTPVIFNPSEALHNRTFSDSSFSDIENHTRLSWGSYVNVELPQHAIGSPSTDSAGDHDFHHDCLDLHEEPSIKEEKKPSPILSSSTTAPIKIQSSKSPQRSPTRRRASPPGRRQPRKNSMKATKATIKRQSITLEGEAKKKVGRRTGPLTQDQRRQASEIRKLGACLRCKFLKKTCDKGEPCQGCLPSHARLWQVPCTRIDIKEIAYFMKDWRADYEQHVSLGFSVDNIKCFGEQERLLYITHGYGHQLPVRAREVFVHDERCFGIDWVETLHEIPTEHSVNTAKLSAGLKGVSIAHLSEYLDVHINTGFESFIDQYFEGTPFVTEMLKTAYHYYLREGTPVVKKALKFLLAYNLTQHVTMVEGIPDEEGFLGKIRDRKSKFYGKTVAPVMVNFQVKMAMAKLWRELQKEILDELSGLYSSVYSKDKLKHWPTIFIVASVLLAVWEEMQFDCHYKDAETVQKFCHDMEATPIKVIVGLFNAISQKLPALQEWDSRKHHHALNSNWNICHALDEVREHVRLHDQYLRKRNDTQFDCNDFDSLSSKFMSKLVIRASAS</sequence>
<keyword evidence="5" id="KW-1185">Reference proteome</keyword>
<dbReference type="GO" id="GO:0008270">
    <property type="term" value="F:zinc ion binding"/>
    <property type="evidence" value="ECO:0007669"/>
    <property type="project" value="InterPro"/>
</dbReference>
<evidence type="ECO:0000256" key="1">
    <source>
        <dbReference type="ARBA" id="ARBA00023242"/>
    </source>
</evidence>
<feature type="compositionally biased region" description="Basic and acidic residues" evidence="2">
    <location>
        <begin position="218"/>
        <end position="227"/>
    </location>
</feature>
<dbReference type="CDD" id="cd00067">
    <property type="entry name" value="GAL4"/>
    <property type="match status" value="1"/>
</dbReference>
<dbReference type="InterPro" id="IPR001138">
    <property type="entry name" value="Zn2Cys6_DnaBD"/>
</dbReference>
<keyword evidence="1" id="KW-0539">Nucleus</keyword>
<comment type="caution">
    <text evidence="4">The sequence shown here is derived from an EMBL/GenBank/DDBJ whole genome shotgun (WGS) entry which is preliminary data.</text>
</comment>
<feature type="compositionally biased region" description="Polar residues" evidence="2">
    <location>
        <begin position="231"/>
        <end position="250"/>
    </location>
</feature>